<reference evidence="5 6" key="1">
    <citation type="submission" date="2016-11" db="EMBL/GenBank/DDBJ databases">
        <authorList>
            <person name="Varghese N."/>
            <person name="Submissions S."/>
        </authorList>
    </citation>
    <scope>NUCLEOTIDE SEQUENCE [LARGE SCALE GENOMIC DNA]</scope>
    <source>
        <strain evidence="5 6">DSM 19027</strain>
    </source>
</reference>
<evidence type="ECO:0000259" key="4">
    <source>
        <dbReference type="PROSITE" id="PS50111"/>
    </source>
</evidence>
<sequence>MSQANAVKQSSYDLKRVDKVNLIAIWCVIALYALTNIVTYGLNAFTDVIKSIVVAGLATGLYYLNLPQFIKSLLFGLLPLLAMMAYFLITGFDLGNHYIAFAAVAMIALYFNERLTLVFGVISNVLLIVMFLLAGEVFMGPVGNDILVVEFIKVLVVFNGALALLYFLTRWAGELVKNASAETDKVGELAARLQTVIAQVETGSQNLNNHIETVNKTIGATKESSKGIFVSMNEMAKAIQEEASSIYKTNEAMNSSMDLVSQTQAISGSIAEKSKEMAQTIEQGNEKIAEMVAHNEVISKAVGSAKATVNELNQSMERVNRALDEILEIAEQTNMLALNAAIEAARAGEQGKGFAVVADEIRKLAEQSKATADNISRIIQELTERSMDTLKKVYEGDAAVREGNRILENITDFFSRMKVSVEDANRQLFEGVEGTKHVTEIFIEIQKQIENVASISEENAASTEEVLATLEDQNNNIMQIHEAMANIGRLSRELRGLVS</sequence>
<evidence type="ECO:0000313" key="6">
    <source>
        <dbReference type="Proteomes" id="UP000324781"/>
    </source>
</evidence>
<feature type="transmembrane region" description="Helical" evidence="3">
    <location>
        <begin position="146"/>
        <end position="168"/>
    </location>
</feature>
<feature type="transmembrane region" description="Helical" evidence="3">
    <location>
        <begin position="20"/>
        <end position="42"/>
    </location>
</feature>
<accession>A0A1M6D141</accession>
<feature type="transmembrane region" description="Helical" evidence="3">
    <location>
        <begin position="95"/>
        <end position="111"/>
    </location>
</feature>
<keyword evidence="1 2" id="KW-0807">Transducer</keyword>
<feature type="transmembrane region" description="Helical" evidence="3">
    <location>
        <begin position="48"/>
        <end position="66"/>
    </location>
</feature>
<dbReference type="Gene3D" id="1.10.287.950">
    <property type="entry name" value="Methyl-accepting chemotaxis protein"/>
    <property type="match status" value="1"/>
</dbReference>
<dbReference type="GO" id="GO:0007165">
    <property type="term" value="P:signal transduction"/>
    <property type="evidence" value="ECO:0007669"/>
    <property type="project" value="UniProtKB-KW"/>
</dbReference>
<dbReference type="PANTHER" id="PTHR32089">
    <property type="entry name" value="METHYL-ACCEPTING CHEMOTAXIS PROTEIN MCPB"/>
    <property type="match status" value="1"/>
</dbReference>
<name>A0A1M6D141_9FIRM</name>
<dbReference type="OrthoDB" id="2542987at2"/>
<organism evidence="5 6">
    <name type="scientific">Thermoclostridium caenicola</name>
    <dbReference type="NCBI Taxonomy" id="659425"/>
    <lineage>
        <taxon>Bacteria</taxon>
        <taxon>Bacillati</taxon>
        <taxon>Bacillota</taxon>
        <taxon>Clostridia</taxon>
        <taxon>Eubacteriales</taxon>
        <taxon>Oscillospiraceae</taxon>
        <taxon>Thermoclostridium</taxon>
    </lineage>
</organism>
<evidence type="ECO:0000256" key="2">
    <source>
        <dbReference type="PROSITE-ProRule" id="PRU00284"/>
    </source>
</evidence>
<evidence type="ECO:0000256" key="1">
    <source>
        <dbReference type="ARBA" id="ARBA00023224"/>
    </source>
</evidence>
<dbReference type="GO" id="GO:0016020">
    <property type="term" value="C:membrane"/>
    <property type="evidence" value="ECO:0007669"/>
    <property type="project" value="InterPro"/>
</dbReference>
<evidence type="ECO:0000313" key="5">
    <source>
        <dbReference type="EMBL" id="SHI66821.1"/>
    </source>
</evidence>
<dbReference type="Proteomes" id="UP000324781">
    <property type="component" value="Unassembled WGS sequence"/>
</dbReference>
<proteinExistence type="predicted"/>
<dbReference type="SMART" id="SM00283">
    <property type="entry name" value="MA"/>
    <property type="match status" value="1"/>
</dbReference>
<dbReference type="EMBL" id="FQZP01000006">
    <property type="protein sequence ID" value="SHI66821.1"/>
    <property type="molecule type" value="Genomic_DNA"/>
</dbReference>
<keyword evidence="3" id="KW-0812">Transmembrane</keyword>
<dbReference type="AlphaFoldDB" id="A0A1M6D141"/>
<feature type="domain" description="Methyl-accepting transducer" evidence="4">
    <location>
        <begin position="217"/>
        <end position="474"/>
    </location>
</feature>
<keyword evidence="3" id="KW-0472">Membrane</keyword>
<dbReference type="PANTHER" id="PTHR32089:SF112">
    <property type="entry name" value="LYSOZYME-LIKE PROTEIN-RELATED"/>
    <property type="match status" value="1"/>
</dbReference>
<evidence type="ECO:0000256" key="3">
    <source>
        <dbReference type="SAM" id="Phobius"/>
    </source>
</evidence>
<dbReference type="PROSITE" id="PS50111">
    <property type="entry name" value="CHEMOTAXIS_TRANSDUC_2"/>
    <property type="match status" value="1"/>
</dbReference>
<dbReference type="Pfam" id="PF00015">
    <property type="entry name" value="MCPsignal"/>
    <property type="match status" value="1"/>
</dbReference>
<feature type="transmembrane region" description="Helical" evidence="3">
    <location>
        <begin position="73"/>
        <end position="89"/>
    </location>
</feature>
<keyword evidence="6" id="KW-1185">Reference proteome</keyword>
<protein>
    <submittedName>
        <fullName evidence="5">Methyl-accepting chemotaxis protein</fullName>
    </submittedName>
</protein>
<dbReference type="InterPro" id="IPR004089">
    <property type="entry name" value="MCPsignal_dom"/>
</dbReference>
<feature type="transmembrane region" description="Helical" evidence="3">
    <location>
        <begin position="118"/>
        <end position="140"/>
    </location>
</feature>
<dbReference type="RefSeq" id="WP_149677923.1">
    <property type="nucleotide sequence ID" value="NZ_FQZP01000006.1"/>
</dbReference>
<dbReference type="SUPFAM" id="SSF58104">
    <property type="entry name" value="Methyl-accepting chemotaxis protein (MCP) signaling domain"/>
    <property type="match status" value="1"/>
</dbReference>
<gene>
    <name evidence="5" type="ORF">SAMN05444373_100651</name>
</gene>
<keyword evidence="3" id="KW-1133">Transmembrane helix</keyword>